<evidence type="ECO:0000256" key="2">
    <source>
        <dbReference type="ARBA" id="ARBA00023125"/>
    </source>
</evidence>
<keyword evidence="3" id="KW-0804">Transcription</keyword>
<dbReference type="GO" id="GO:0043565">
    <property type="term" value="F:sequence-specific DNA binding"/>
    <property type="evidence" value="ECO:0007669"/>
    <property type="project" value="InterPro"/>
</dbReference>
<protein>
    <submittedName>
        <fullName evidence="5">Transcriptional regulator, AsnC family</fullName>
    </submittedName>
</protein>
<dbReference type="PANTHER" id="PTHR30154:SF34">
    <property type="entry name" value="TRANSCRIPTIONAL REGULATOR AZLB"/>
    <property type="match status" value="1"/>
</dbReference>
<evidence type="ECO:0000256" key="3">
    <source>
        <dbReference type="ARBA" id="ARBA00023163"/>
    </source>
</evidence>
<evidence type="ECO:0000313" key="5">
    <source>
        <dbReference type="EMBL" id="SIT02271.1"/>
    </source>
</evidence>
<evidence type="ECO:0000313" key="6">
    <source>
        <dbReference type="Proteomes" id="UP000185999"/>
    </source>
</evidence>
<dbReference type="CDD" id="cd00090">
    <property type="entry name" value="HTH_ARSR"/>
    <property type="match status" value="1"/>
</dbReference>
<organism evidence="5 6">
    <name type="scientific">Neptunomonas antarctica</name>
    <dbReference type="NCBI Taxonomy" id="619304"/>
    <lineage>
        <taxon>Bacteria</taxon>
        <taxon>Pseudomonadati</taxon>
        <taxon>Pseudomonadota</taxon>
        <taxon>Gammaproteobacteria</taxon>
        <taxon>Oceanospirillales</taxon>
        <taxon>Oceanospirillaceae</taxon>
        <taxon>Neptunomonas</taxon>
    </lineage>
</organism>
<dbReference type="Gene3D" id="3.30.70.920">
    <property type="match status" value="1"/>
</dbReference>
<dbReference type="RefSeq" id="WP_054343541.1">
    <property type="nucleotide sequence ID" value="NZ_FTOE01000011.1"/>
</dbReference>
<dbReference type="SUPFAM" id="SSF54909">
    <property type="entry name" value="Dimeric alpha+beta barrel"/>
    <property type="match status" value="1"/>
</dbReference>
<keyword evidence="1" id="KW-0805">Transcription regulation</keyword>
<dbReference type="InterPro" id="IPR019888">
    <property type="entry name" value="Tscrpt_reg_AsnC-like"/>
</dbReference>
<keyword evidence="2" id="KW-0238">DNA-binding</keyword>
<gene>
    <name evidence="5" type="ORF">SAMN05421760_11164</name>
</gene>
<dbReference type="EMBL" id="FTOE01000011">
    <property type="protein sequence ID" value="SIT02271.1"/>
    <property type="molecule type" value="Genomic_DNA"/>
</dbReference>
<dbReference type="InterPro" id="IPR011991">
    <property type="entry name" value="ArsR-like_HTH"/>
</dbReference>
<dbReference type="SMART" id="SM00344">
    <property type="entry name" value="HTH_ASNC"/>
    <property type="match status" value="1"/>
</dbReference>
<dbReference type="Pfam" id="PF13412">
    <property type="entry name" value="HTH_24"/>
    <property type="match status" value="1"/>
</dbReference>
<evidence type="ECO:0000259" key="4">
    <source>
        <dbReference type="PROSITE" id="PS50956"/>
    </source>
</evidence>
<evidence type="ECO:0000256" key="1">
    <source>
        <dbReference type="ARBA" id="ARBA00023015"/>
    </source>
</evidence>
<dbReference type="InterPro" id="IPR036388">
    <property type="entry name" value="WH-like_DNA-bd_sf"/>
</dbReference>
<dbReference type="Proteomes" id="UP000185999">
    <property type="component" value="Unassembled WGS sequence"/>
</dbReference>
<dbReference type="Gene3D" id="1.10.10.10">
    <property type="entry name" value="Winged helix-like DNA-binding domain superfamily/Winged helix DNA-binding domain"/>
    <property type="match status" value="1"/>
</dbReference>
<dbReference type="InterPro" id="IPR011008">
    <property type="entry name" value="Dimeric_a/b-barrel"/>
</dbReference>
<dbReference type="PANTHER" id="PTHR30154">
    <property type="entry name" value="LEUCINE-RESPONSIVE REGULATORY PROTEIN"/>
    <property type="match status" value="1"/>
</dbReference>
<dbReference type="GO" id="GO:0043200">
    <property type="term" value="P:response to amino acid"/>
    <property type="evidence" value="ECO:0007669"/>
    <property type="project" value="TreeGrafter"/>
</dbReference>
<proteinExistence type="predicted"/>
<dbReference type="PRINTS" id="PR00033">
    <property type="entry name" value="HTHASNC"/>
</dbReference>
<dbReference type="SUPFAM" id="SSF46785">
    <property type="entry name" value="Winged helix' DNA-binding domain"/>
    <property type="match status" value="1"/>
</dbReference>
<keyword evidence="6" id="KW-1185">Reference proteome</keyword>
<name>A0A1N7NVE1_9GAMM</name>
<dbReference type="InterPro" id="IPR019887">
    <property type="entry name" value="Tscrpt_reg_AsnC/Lrp_C"/>
</dbReference>
<reference evidence="6" key="1">
    <citation type="submission" date="2017-01" db="EMBL/GenBank/DDBJ databases">
        <authorList>
            <person name="Varghese N."/>
            <person name="Submissions S."/>
        </authorList>
    </citation>
    <scope>NUCLEOTIDE SEQUENCE [LARGE SCALE GENOMIC DNA]</scope>
    <source>
        <strain evidence="6">DSM 22306</strain>
    </source>
</reference>
<sequence length="164" mass="18285">MTLDRINRKILSVLQQNARITNQALADKVSLSPSSCLNRVKKLEEEGLIDAYMAVLDLPSLCRSVTVIATVSLKDQSTEAFKLFSKAADEIPEVVECYTVSGAFDFFLRIIAPDMQRYNAINDRLLDLLAGQVNISSHVVLETGKPFRGYPLEQLLDEIKPAKK</sequence>
<dbReference type="AlphaFoldDB" id="A0A1N7NVE1"/>
<accession>A0A1N7NVE1</accession>
<feature type="domain" description="HTH asnC-type" evidence="4">
    <location>
        <begin position="3"/>
        <end position="64"/>
    </location>
</feature>
<dbReference type="GO" id="GO:0005829">
    <property type="term" value="C:cytosol"/>
    <property type="evidence" value="ECO:0007669"/>
    <property type="project" value="TreeGrafter"/>
</dbReference>
<dbReference type="GO" id="GO:0006355">
    <property type="term" value="P:regulation of DNA-templated transcription"/>
    <property type="evidence" value="ECO:0007669"/>
    <property type="project" value="UniProtKB-ARBA"/>
</dbReference>
<dbReference type="Pfam" id="PF01037">
    <property type="entry name" value="AsnC_trans_reg"/>
    <property type="match status" value="1"/>
</dbReference>
<dbReference type="PROSITE" id="PS50956">
    <property type="entry name" value="HTH_ASNC_2"/>
    <property type="match status" value="1"/>
</dbReference>
<dbReference type="InterPro" id="IPR000485">
    <property type="entry name" value="AsnC-type_HTH_dom"/>
</dbReference>
<dbReference type="InterPro" id="IPR036390">
    <property type="entry name" value="WH_DNA-bd_sf"/>
</dbReference>
<dbReference type="OrthoDB" id="8590699at2"/>
<dbReference type="STRING" id="619304.SAMN05421760_11164"/>